<dbReference type="PATRIC" id="fig|745776.4.peg.2394"/>
<keyword evidence="2" id="KW-1185">Reference proteome</keyword>
<proteinExistence type="predicted"/>
<dbReference type="AlphaFoldDB" id="H8GZM3"/>
<sequence length="270" mass="28589">MRYFPLPFGADWRLSVVRNEKYVEYNVSTRQNDTTYAAGVYSNGYTAEAGIPTAQVTHDPWRGVQYGALLRGGGASSRVTAGYALTALEGRVRVLNNVGVAVQGDLTAPYTQSEAGGSVSQALTPQASVRLGASARLFTFPAQGQAQGSVDLNPALDLNPAPGVNVSVAHFERQAVGSAPVGDLNYGDYRETSASAAYRLSAPLGSPEFGVAMLRSSLTRSWTGETTALRGDVLLRAGDLPSLLGPSIGYQWGKTPESGRWLLSLTFAPR</sequence>
<dbReference type="EMBL" id="CP002191">
    <property type="protein sequence ID" value="AFD26261.1"/>
    <property type="molecule type" value="Genomic_DNA"/>
</dbReference>
<dbReference type="STRING" id="745776.DGo_CA2334"/>
<gene>
    <name evidence="1" type="ordered locus">DGo_CA2334</name>
</gene>
<protein>
    <submittedName>
        <fullName evidence="1">Uncharacterized protein</fullName>
    </submittedName>
</protein>
<name>H8GZM3_DEIGI</name>
<organism evidence="1 2">
    <name type="scientific">Deinococcus gobiensis (strain DSM 21396 / JCM 16679 / CGMCC 1.7299 / I-0)</name>
    <dbReference type="NCBI Taxonomy" id="745776"/>
    <lineage>
        <taxon>Bacteria</taxon>
        <taxon>Thermotogati</taxon>
        <taxon>Deinococcota</taxon>
        <taxon>Deinococci</taxon>
        <taxon>Deinococcales</taxon>
        <taxon>Deinococcaceae</taxon>
        <taxon>Deinococcus</taxon>
    </lineage>
</organism>
<dbReference type="KEGG" id="dgo:DGo_CA2334"/>
<dbReference type="HOGENOM" id="CLU_929753_0_0_0"/>
<dbReference type="Proteomes" id="UP000007575">
    <property type="component" value="Chromosome"/>
</dbReference>
<reference evidence="1 2" key="1">
    <citation type="journal article" date="2012" name="PLoS ONE">
        <title>Genome sequence and transcriptome analysis of the radioresistant bacterium Deinococcus gobiensis: insights into the extreme environmental adaptations.</title>
        <authorList>
            <person name="Yuan M."/>
            <person name="Chen M."/>
            <person name="Zhang W."/>
            <person name="Lu W."/>
            <person name="Wang J."/>
            <person name="Yang M."/>
            <person name="Zhao P."/>
            <person name="Tang R."/>
            <person name="Li X."/>
            <person name="Hao Y."/>
            <person name="Zhou Z."/>
            <person name="Zhan Y."/>
            <person name="Yu H."/>
            <person name="Teng C."/>
            <person name="Yan Y."/>
            <person name="Ping S."/>
            <person name="Wang Y."/>
            <person name="Lin M."/>
        </authorList>
    </citation>
    <scope>NUCLEOTIDE SEQUENCE [LARGE SCALE GENOMIC DNA]</scope>
    <source>
        <strain evidence="1 2">I-0</strain>
    </source>
</reference>
<evidence type="ECO:0000313" key="1">
    <source>
        <dbReference type="EMBL" id="AFD26261.1"/>
    </source>
</evidence>
<accession>H8GZM3</accession>
<evidence type="ECO:0000313" key="2">
    <source>
        <dbReference type="Proteomes" id="UP000007575"/>
    </source>
</evidence>